<evidence type="ECO:0000313" key="3">
    <source>
        <dbReference type="Proteomes" id="UP000314294"/>
    </source>
</evidence>
<keyword evidence="3" id="KW-1185">Reference proteome</keyword>
<dbReference type="Proteomes" id="UP000314294">
    <property type="component" value="Unassembled WGS sequence"/>
</dbReference>
<organism evidence="2 3">
    <name type="scientific">Liparis tanakae</name>
    <name type="common">Tanaka's snailfish</name>
    <dbReference type="NCBI Taxonomy" id="230148"/>
    <lineage>
        <taxon>Eukaryota</taxon>
        <taxon>Metazoa</taxon>
        <taxon>Chordata</taxon>
        <taxon>Craniata</taxon>
        <taxon>Vertebrata</taxon>
        <taxon>Euteleostomi</taxon>
        <taxon>Actinopterygii</taxon>
        <taxon>Neopterygii</taxon>
        <taxon>Teleostei</taxon>
        <taxon>Neoteleostei</taxon>
        <taxon>Acanthomorphata</taxon>
        <taxon>Eupercaria</taxon>
        <taxon>Perciformes</taxon>
        <taxon>Cottioidei</taxon>
        <taxon>Cottales</taxon>
        <taxon>Liparidae</taxon>
        <taxon>Liparis</taxon>
    </lineage>
</organism>
<evidence type="ECO:0000313" key="2">
    <source>
        <dbReference type="EMBL" id="TNN51996.1"/>
    </source>
</evidence>
<feature type="compositionally biased region" description="Basic residues" evidence="1">
    <location>
        <begin position="105"/>
        <end position="130"/>
    </location>
</feature>
<dbReference type="AlphaFoldDB" id="A0A4Z2GEK5"/>
<feature type="compositionally biased region" description="Basic and acidic residues" evidence="1">
    <location>
        <begin position="49"/>
        <end position="72"/>
    </location>
</feature>
<protein>
    <submittedName>
        <fullName evidence="2">Uncharacterized protein</fullName>
    </submittedName>
</protein>
<feature type="compositionally biased region" description="Basic residues" evidence="1">
    <location>
        <begin position="73"/>
        <end position="96"/>
    </location>
</feature>
<proteinExistence type="predicted"/>
<comment type="caution">
    <text evidence="2">The sequence shown here is derived from an EMBL/GenBank/DDBJ whole genome shotgun (WGS) entry which is preliminary data.</text>
</comment>
<name>A0A4Z2GEK5_9TELE</name>
<dbReference type="EMBL" id="SRLO01000563">
    <property type="protein sequence ID" value="TNN51996.1"/>
    <property type="molecule type" value="Genomic_DNA"/>
</dbReference>
<gene>
    <name evidence="2" type="ORF">EYF80_037802</name>
</gene>
<accession>A0A4Z2GEK5</accession>
<feature type="region of interest" description="Disordered" evidence="1">
    <location>
        <begin position="1"/>
        <end position="139"/>
    </location>
</feature>
<evidence type="ECO:0000256" key="1">
    <source>
        <dbReference type="SAM" id="MobiDB-lite"/>
    </source>
</evidence>
<sequence length="139" mass="15863">MLFLHGVEGPRGVQTGPLPHSLLRQLPGDERLRGGVRHLRPPAGQRHRRGDDLRLPQAPPERRLPDGHERRLPPRLRGRHGGPPPRRPKPRLHGRQPRLPPALARGRHSGRRPARRRVARNGLRGRRRVRYGHDGGRRG</sequence>
<reference evidence="2 3" key="1">
    <citation type="submission" date="2019-03" db="EMBL/GenBank/DDBJ databases">
        <title>First draft genome of Liparis tanakae, snailfish: a comprehensive survey of snailfish specific genes.</title>
        <authorList>
            <person name="Kim W."/>
            <person name="Song I."/>
            <person name="Jeong J.-H."/>
            <person name="Kim D."/>
            <person name="Kim S."/>
            <person name="Ryu S."/>
            <person name="Song J.Y."/>
            <person name="Lee S.K."/>
        </authorList>
    </citation>
    <scope>NUCLEOTIDE SEQUENCE [LARGE SCALE GENOMIC DNA]</scope>
    <source>
        <tissue evidence="2">Muscle</tissue>
    </source>
</reference>
<feature type="compositionally biased region" description="Basic residues" evidence="1">
    <location>
        <begin position="34"/>
        <end position="48"/>
    </location>
</feature>